<dbReference type="Proteomes" id="UP000255317">
    <property type="component" value="Unassembled WGS sequence"/>
</dbReference>
<evidence type="ECO:0000256" key="6">
    <source>
        <dbReference type="ARBA" id="ARBA00022989"/>
    </source>
</evidence>
<evidence type="ECO:0000313" key="10">
    <source>
        <dbReference type="Proteomes" id="UP000255317"/>
    </source>
</evidence>
<feature type="transmembrane region" description="Helical" evidence="8">
    <location>
        <begin position="211"/>
        <end position="237"/>
    </location>
</feature>
<comment type="caution">
    <text evidence="9">The sequence shown here is derived from an EMBL/GenBank/DDBJ whole genome shotgun (WGS) entry which is preliminary data.</text>
</comment>
<sequence length="351" mass="38774">MGKNKKILYTCTASLLLLILIVYVLVVAKSFLAPLTVAIILTLLLAPIVRKLEQWNVPKNLAALLTTLASLLVSFGFFLLVIVQTNNVVEQWDTIQETMQPKIVNATDFLIENTPVTQKKIDGLKNKLSSFRILGSTKQANSAVTYLSSIVNFLGIYLLVFIYIFFMLRFRLKFKKFILKFFDDEQQSEVKSTLQQITNVAQGYLIGKLKLIGILAVVYSIGLGISGVNNFILVALISALLTIIPYLGNVIGYCLALIFGYLVQGDMSVLIGVSVTFVVAQFIESYILQPYIIGNDVDVNPFFVILAVIASNLIWGVAGMVVAIPILGIINVVFLHVPGLKPFGFLIKKTE</sequence>
<keyword evidence="6 8" id="KW-1133">Transmembrane helix</keyword>
<reference evidence="9 10" key="1">
    <citation type="submission" date="2018-07" db="EMBL/GenBank/DDBJ databases">
        <title>Genomic Encyclopedia of Type Strains, Phase IV (KMG-IV): sequencing the most valuable type-strain genomes for metagenomic binning, comparative biology and taxonomic classification.</title>
        <authorList>
            <person name="Goeker M."/>
        </authorList>
    </citation>
    <scope>NUCLEOTIDE SEQUENCE [LARGE SCALE GENOMIC DNA]</scope>
    <source>
        <strain evidence="9 10">DSM 101478</strain>
    </source>
</reference>
<proteinExistence type="inferred from homology"/>
<protein>
    <submittedName>
        <fullName evidence="9">Putative PurR-regulated permease PerM</fullName>
    </submittedName>
</protein>
<feature type="transmembrane region" description="Helical" evidence="8">
    <location>
        <begin position="31"/>
        <end position="49"/>
    </location>
</feature>
<keyword evidence="5 8" id="KW-0812">Transmembrane</keyword>
<accession>A0A370QFH6</accession>
<feature type="transmembrane region" description="Helical" evidence="8">
    <location>
        <begin position="61"/>
        <end position="83"/>
    </location>
</feature>
<feature type="transmembrane region" description="Helical" evidence="8">
    <location>
        <begin position="301"/>
        <end position="334"/>
    </location>
</feature>
<feature type="transmembrane region" description="Helical" evidence="8">
    <location>
        <begin position="7"/>
        <end position="25"/>
    </location>
</feature>
<evidence type="ECO:0000256" key="7">
    <source>
        <dbReference type="ARBA" id="ARBA00023136"/>
    </source>
</evidence>
<evidence type="ECO:0000256" key="2">
    <source>
        <dbReference type="ARBA" id="ARBA00009773"/>
    </source>
</evidence>
<name>A0A370QFH6_9FLAO</name>
<keyword evidence="10" id="KW-1185">Reference proteome</keyword>
<feature type="transmembrane region" description="Helical" evidence="8">
    <location>
        <begin position="143"/>
        <end position="166"/>
    </location>
</feature>
<gene>
    <name evidence="9" type="ORF">C8D94_102299</name>
</gene>
<evidence type="ECO:0000256" key="4">
    <source>
        <dbReference type="ARBA" id="ARBA00022475"/>
    </source>
</evidence>
<feature type="transmembrane region" description="Helical" evidence="8">
    <location>
        <begin position="243"/>
        <end position="262"/>
    </location>
</feature>
<evidence type="ECO:0000313" key="9">
    <source>
        <dbReference type="EMBL" id="RDK87118.1"/>
    </source>
</evidence>
<dbReference type="PANTHER" id="PTHR21716:SF53">
    <property type="entry name" value="PERMEASE PERM-RELATED"/>
    <property type="match status" value="1"/>
</dbReference>
<keyword evidence="3" id="KW-0813">Transport</keyword>
<evidence type="ECO:0000256" key="3">
    <source>
        <dbReference type="ARBA" id="ARBA00022448"/>
    </source>
</evidence>
<dbReference type="Pfam" id="PF01594">
    <property type="entry name" value="AI-2E_transport"/>
    <property type="match status" value="1"/>
</dbReference>
<dbReference type="PANTHER" id="PTHR21716">
    <property type="entry name" value="TRANSMEMBRANE PROTEIN"/>
    <property type="match status" value="1"/>
</dbReference>
<comment type="similarity">
    <text evidence="2">Belongs to the autoinducer-2 exporter (AI-2E) (TC 2.A.86) family.</text>
</comment>
<comment type="subcellular location">
    <subcellularLocation>
        <location evidence="1">Cell membrane</location>
        <topology evidence="1">Multi-pass membrane protein</topology>
    </subcellularLocation>
</comment>
<dbReference type="AlphaFoldDB" id="A0A370QFH6"/>
<dbReference type="EMBL" id="QRAO01000002">
    <property type="protein sequence ID" value="RDK87118.1"/>
    <property type="molecule type" value="Genomic_DNA"/>
</dbReference>
<keyword evidence="4" id="KW-1003">Cell membrane</keyword>
<evidence type="ECO:0000256" key="8">
    <source>
        <dbReference type="SAM" id="Phobius"/>
    </source>
</evidence>
<organism evidence="9 10">
    <name type="scientific">Marinirhabdus gelatinilytica</name>
    <dbReference type="NCBI Taxonomy" id="1703343"/>
    <lineage>
        <taxon>Bacteria</taxon>
        <taxon>Pseudomonadati</taxon>
        <taxon>Bacteroidota</taxon>
        <taxon>Flavobacteriia</taxon>
        <taxon>Flavobacteriales</taxon>
        <taxon>Flavobacteriaceae</taxon>
    </lineage>
</organism>
<dbReference type="InterPro" id="IPR002549">
    <property type="entry name" value="AI-2E-like"/>
</dbReference>
<feature type="transmembrane region" description="Helical" evidence="8">
    <location>
        <begin position="269"/>
        <end position="289"/>
    </location>
</feature>
<evidence type="ECO:0000256" key="1">
    <source>
        <dbReference type="ARBA" id="ARBA00004651"/>
    </source>
</evidence>
<keyword evidence="7 8" id="KW-0472">Membrane</keyword>
<evidence type="ECO:0000256" key="5">
    <source>
        <dbReference type="ARBA" id="ARBA00022692"/>
    </source>
</evidence>
<dbReference type="GO" id="GO:0005886">
    <property type="term" value="C:plasma membrane"/>
    <property type="evidence" value="ECO:0007669"/>
    <property type="project" value="UniProtKB-SubCell"/>
</dbReference>